<dbReference type="InterPro" id="IPR036282">
    <property type="entry name" value="Glutathione-S-Trfase_C_sf"/>
</dbReference>
<feature type="domain" description="GST C-terminal" evidence="2">
    <location>
        <begin position="88"/>
        <end position="217"/>
    </location>
</feature>
<proteinExistence type="predicted"/>
<dbReference type="SFLD" id="SFLDS00019">
    <property type="entry name" value="Glutathione_Transferase_(cytos"/>
    <property type="match status" value="1"/>
</dbReference>
<dbReference type="PANTHER" id="PTHR44051:SF8">
    <property type="entry name" value="GLUTATHIONE S-TRANSFERASE GSTA"/>
    <property type="match status" value="1"/>
</dbReference>
<dbReference type="PANTHER" id="PTHR44051">
    <property type="entry name" value="GLUTATHIONE S-TRANSFERASE-RELATED"/>
    <property type="match status" value="1"/>
</dbReference>
<dbReference type="InterPro" id="IPR010987">
    <property type="entry name" value="Glutathione-S-Trfase_C-like"/>
</dbReference>
<evidence type="ECO:0000313" key="3">
    <source>
        <dbReference type="EMBL" id="KLK94138.1"/>
    </source>
</evidence>
<dbReference type="Pfam" id="PF13410">
    <property type="entry name" value="GST_C_2"/>
    <property type="match status" value="1"/>
</dbReference>
<dbReference type="SUPFAM" id="SSF52833">
    <property type="entry name" value="Thioredoxin-like"/>
    <property type="match status" value="1"/>
</dbReference>
<dbReference type="AlphaFoldDB" id="A0A0H1RG08"/>
<comment type="caution">
    <text evidence="3">The sequence shown here is derived from an EMBL/GenBank/DDBJ whole genome shotgun (WGS) entry which is preliminary data.</text>
</comment>
<evidence type="ECO:0000313" key="4">
    <source>
        <dbReference type="Proteomes" id="UP000035489"/>
    </source>
</evidence>
<reference evidence="3 4" key="1">
    <citation type="submission" date="2015-05" db="EMBL/GenBank/DDBJ databases">
        <title>Draft genome sequence of Microvirga vignae strain BR3299, a novel nitrogen fixing bacteria isolated from Brazil semi-aired region.</title>
        <authorList>
            <person name="Zilli J.E."/>
            <person name="Passos S.R."/>
            <person name="Leite J."/>
            <person name="Baldani J.I."/>
            <person name="Xavier G.R."/>
            <person name="Rumjaneck N.G."/>
            <person name="Simoes-Araujo J.L."/>
        </authorList>
    </citation>
    <scope>NUCLEOTIDE SEQUENCE [LARGE SCALE GENOMIC DNA]</scope>
    <source>
        <strain evidence="3 4">BR3299</strain>
    </source>
</reference>
<dbReference type="InterPro" id="IPR040079">
    <property type="entry name" value="Glutathione_S-Trfase"/>
</dbReference>
<evidence type="ECO:0000259" key="2">
    <source>
        <dbReference type="PROSITE" id="PS50405"/>
    </source>
</evidence>
<sequence>MKLYSGPLSLFSRKVEIALHEKGLPFERIQVAFSQTRGYSPKHPDVLAANPKGQVPVLIDGDLTLYDSTLILEYLEDAYPDPALYPKAAKERARCRLLDLFADEVMLVPLRALMHRTEPKPDDPQRWTEKEAKAREAEAVLSRHYADLDRRLGTQDFFCGAFSAADLSVFMTVFWTRRLGGPSLKEHGSLASWYARLGERPSFARIIAEIRAADRDLSAPVEDAYRD</sequence>
<dbReference type="GO" id="GO:0016740">
    <property type="term" value="F:transferase activity"/>
    <property type="evidence" value="ECO:0007669"/>
    <property type="project" value="UniProtKB-KW"/>
</dbReference>
<protein>
    <submittedName>
        <fullName evidence="3">Glutathione S-transferase</fullName>
    </submittedName>
</protein>
<evidence type="ECO:0000259" key="1">
    <source>
        <dbReference type="PROSITE" id="PS50404"/>
    </source>
</evidence>
<dbReference type="Pfam" id="PF13417">
    <property type="entry name" value="GST_N_3"/>
    <property type="match status" value="1"/>
</dbReference>
<dbReference type="CDD" id="cd00570">
    <property type="entry name" value="GST_N_family"/>
    <property type="match status" value="1"/>
</dbReference>
<dbReference type="Gene3D" id="3.40.30.10">
    <property type="entry name" value="Glutaredoxin"/>
    <property type="match status" value="1"/>
</dbReference>
<gene>
    <name evidence="3" type="ORF">AA309_05245</name>
</gene>
<dbReference type="Proteomes" id="UP000035489">
    <property type="component" value="Unassembled WGS sequence"/>
</dbReference>
<dbReference type="Gene3D" id="1.20.1050.10">
    <property type="match status" value="1"/>
</dbReference>
<dbReference type="PROSITE" id="PS50404">
    <property type="entry name" value="GST_NTER"/>
    <property type="match status" value="1"/>
</dbReference>
<keyword evidence="4" id="KW-1185">Reference proteome</keyword>
<organism evidence="3 4">
    <name type="scientific">Microvirga vignae</name>
    <dbReference type="NCBI Taxonomy" id="1225564"/>
    <lineage>
        <taxon>Bacteria</taxon>
        <taxon>Pseudomonadati</taxon>
        <taxon>Pseudomonadota</taxon>
        <taxon>Alphaproteobacteria</taxon>
        <taxon>Hyphomicrobiales</taxon>
        <taxon>Methylobacteriaceae</taxon>
        <taxon>Microvirga</taxon>
    </lineage>
</organism>
<dbReference type="OrthoDB" id="9782992at2"/>
<dbReference type="InterPro" id="IPR004045">
    <property type="entry name" value="Glutathione_S-Trfase_N"/>
</dbReference>
<dbReference type="PROSITE" id="PS50405">
    <property type="entry name" value="GST_CTER"/>
    <property type="match status" value="1"/>
</dbReference>
<dbReference type="SFLD" id="SFLDG00358">
    <property type="entry name" value="Main_(cytGST)"/>
    <property type="match status" value="1"/>
</dbReference>
<dbReference type="EMBL" id="LCYG01000016">
    <property type="protein sequence ID" value="KLK94138.1"/>
    <property type="molecule type" value="Genomic_DNA"/>
</dbReference>
<name>A0A0H1RG08_9HYPH</name>
<dbReference type="PATRIC" id="fig|1225564.3.peg.1510"/>
<keyword evidence="3" id="KW-0808">Transferase</keyword>
<dbReference type="InterPro" id="IPR036249">
    <property type="entry name" value="Thioredoxin-like_sf"/>
</dbReference>
<accession>A0A0H1RG08</accession>
<dbReference type="SUPFAM" id="SSF47616">
    <property type="entry name" value="GST C-terminal domain-like"/>
    <property type="match status" value="1"/>
</dbReference>
<dbReference type="STRING" id="1225564.AA309_05245"/>
<feature type="domain" description="GST N-terminal" evidence="1">
    <location>
        <begin position="1"/>
        <end position="83"/>
    </location>
</feature>